<gene>
    <name evidence="1" type="ORF">DEM25_010525</name>
</gene>
<dbReference type="InterPro" id="IPR009964">
    <property type="entry name" value="DUF1491"/>
</dbReference>
<keyword evidence="2" id="KW-1185">Reference proteome</keyword>
<dbReference type="OrthoDB" id="9809136at2"/>
<organism evidence="1 2">
    <name type="scientific">Oceaniradius stylonematis</name>
    <dbReference type="NCBI Taxonomy" id="2184161"/>
    <lineage>
        <taxon>Bacteria</taxon>
        <taxon>Pseudomonadati</taxon>
        <taxon>Pseudomonadota</taxon>
        <taxon>Alphaproteobacteria</taxon>
        <taxon>Hyphomicrobiales</taxon>
        <taxon>Ahrensiaceae</taxon>
        <taxon>Oceaniradius</taxon>
    </lineage>
</organism>
<evidence type="ECO:0000313" key="2">
    <source>
        <dbReference type="Proteomes" id="UP000246132"/>
    </source>
</evidence>
<reference evidence="1 2" key="1">
    <citation type="journal article" date="2018" name="Int. J. Syst. Bacteriol.">
        <title>Oceaniradius stylonemae gen. nov., sp. nov., isolated from a red alga, Stylonema cornu-cervi.</title>
        <authorList>
            <person name="Jeong S."/>
        </authorList>
    </citation>
    <scope>NUCLEOTIDE SEQUENCE [LARGE SCALE GENOMIC DNA]</scope>
    <source>
        <strain evidence="1 2">StC1</strain>
    </source>
</reference>
<comment type="caution">
    <text evidence="1">The sequence shown here is derived from an EMBL/GenBank/DDBJ whole genome shotgun (WGS) entry which is preliminary data.</text>
</comment>
<dbReference type="RefSeq" id="WP_109767309.1">
    <property type="nucleotide sequence ID" value="NZ_CP159474.1"/>
</dbReference>
<protein>
    <submittedName>
        <fullName evidence="1">DUF1491 family protein</fullName>
    </submittedName>
</protein>
<dbReference type="Gene3D" id="3.40.1530.20">
    <property type="entry name" value="Protein of unknown function (DUF1491)"/>
    <property type="match status" value="1"/>
</dbReference>
<dbReference type="Pfam" id="PF07372">
    <property type="entry name" value="DUF1491"/>
    <property type="match status" value="1"/>
</dbReference>
<evidence type="ECO:0000313" key="1">
    <source>
        <dbReference type="EMBL" id="RKF06676.1"/>
    </source>
</evidence>
<dbReference type="EMBL" id="QFWV02000006">
    <property type="protein sequence ID" value="RKF06676.1"/>
    <property type="molecule type" value="Genomic_DNA"/>
</dbReference>
<dbReference type="AlphaFoldDB" id="A0A3A8A9S7"/>
<proteinExistence type="predicted"/>
<name>A0A3A8A9S7_9HYPH</name>
<accession>A0A3A8A9S7</accession>
<dbReference type="Proteomes" id="UP000246132">
    <property type="component" value="Unassembled WGS sequence"/>
</dbReference>
<sequence length="120" mass="12962">MAPRVTSEIFVGALLRTARAGGAFGYVARRGNAQAGAVVIVLADHASGSYDVYQSAPPGPDTPDLADEGRRFVLSRKLEGDEALRQFSESEARFDPDFWLVEIENWNRPVDGLIALAVEG</sequence>